<organism evidence="2 3">
    <name type="scientific">Rhizodiscina lignyota</name>
    <dbReference type="NCBI Taxonomy" id="1504668"/>
    <lineage>
        <taxon>Eukaryota</taxon>
        <taxon>Fungi</taxon>
        <taxon>Dikarya</taxon>
        <taxon>Ascomycota</taxon>
        <taxon>Pezizomycotina</taxon>
        <taxon>Dothideomycetes</taxon>
        <taxon>Pleosporomycetidae</taxon>
        <taxon>Aulographales</taxon>
        <taxon>Rhizodiscinaceae</taxon>
        <taxon>Rhizodiscina</taxon>
    </lineage>
</organism>
<dbReference type="SUPFAM" id="SSF51695">
    <property type="entry name" value="PLC-like phosphodiesterases"/>
    <property type="match status" value="1"/>
</dbReference>
<dbReference type="InterPro" id="IPR003615">
    <property type="entry name" value="HNH_nuc"/>
</dbReference>
<reference evidence="2" key="1">
    <citation type="journal article" date="2020" name="Stud. Mycol.">
        <title>101 Dothideomycetes genomes: a test case for predicting lifestyles and emergence of pathogens.</title>
        <authorList>
            <person name="Haridas S."/>
            <person name="Albert R."/>
            <person name="Binder M."/>
            <person name="Bloem J."/>
            <person name="Labutti K."/>
            <person name="Salamov A."/>
            <person name="Andreopoulos B."/>
            <person name="Baker S."/>
            <person name="Barry K."/>
            <person name="Bills G."/>
            <person name="Bluhm B."/>
            <person name="Cannon C."/>
            <person name="Castanera R."/>
            <person name="Culley D."/>
            <person name="Daum C."/>
            <person name="Ezra D."/>
            <person name="Gonzalez J."/>
            <person name="Henrissat B."/>
            <person name="Kuo A."/>
            <person name="Liang C."/>
            <person name="Lipzen A."/>
            <person name="Lutzoni F."/>
            <person name="Magnuson J."/>
            <person name="Mondo S."/>
            <person name="Nolan M."/>
            <person name="Ohm R."/>
            <person name="Pangilinan J."/>
            <person name="Park H.-J."/>
            <person name="Ramirez L."/>
            <person name="Alfaro M."/>
            <person name="Sun H."/>
            <person name="Tritt A."/>
            <person name="Yoshinaga Y."/>
            <person name="Zwiers L.-H."/>
            <person name="Turgeon B."/>
            <person name="Goodwin S."/>
            <person name="Spatafora J."/>
            <person name="Crous P."/>
            <person name="Grigoriev I."/>
        </authorList>
    </citation>
    <scope>NUCLEOTIDE SEQUENCE</scope>
    <source>
        <strain evidence="2">CBS 133067</strain>
    </source>
</reference>
<name>A0A9P4IKK2_9PEZI</name>
<comment type="caution">
    <text evidence="2">The sequence shown here is derived from an EMBL/GenBank/DDBJ whole genome shotgun (WGS) entry which is preliminary data.</text>
</comment>
<dbReference type="Gene3D" id="3.20.20.190">
    <property type="entry name" value="Phosphatidylinositol (PI) phosphodiesterase"/>
    <property type="match status" value="1"/>
</dbReference>
<keyword evidence="3" id="KW-1185">Reference proteome</keyword>
<dbReference type="InterPro" id="IPR017946">
    <property type="entry name" value="PLC-like_Pdiesterase_TIM-brl"/>
</dbReference>
<evidence type="ECO:0000313" key="3">
    <source>
        <dbReference type="Proteomes" id="UP000799772"/>
    </source>
</evidence>
<dbReference type="Pfam" id="PF13391">
    <property type="entry name" value="HNH_2"/>
    <property type="match status" value="1"/>
</dbReference>
<evidence type="ECO:0000313" key="2">
    <source>
        <dbReference type="EMBL" id="KAF2103266.1"/>
    </source>
</evidence>
<dbReference type="GO" id="GO:0006629">
    <property type="term" value="P:lipid metabolic process"/>
    <property type="evidence" value="ECO:0007669"/>
    <property type="project" value="InterPro"/>
</dbReference>
<proteinExistence type="predicted"/>
<dbReference type="AlphaFoldDB" id="A0A9P4IKK2"/>
<protein>
    <recommendedName>
        <fullName evidence="1">HNH nuclease domain-containing protein</fullName>
    </recommendedName>
</protein>
<sequence>MSAPKPLHFPRGILTVRHPHYHPHFNTLLELPALEEGNKVNYNVALIICGIIADNSWSTGWFARSRDGNKICKQGIPIDAASGDVYYFAKRDQDYKYPICISWADWRLPKADDLPSAFSKLQIDPPQRASYMGDVNERDQSCRASGIIDSCEPACLVPASEKEWWNSNVSETSEPGILSALNGILLRADMHQSFNAGKWMPMATEEGRLRIYVVRPAYVSTQFIQLWHNTEMKKLVGVDRSCLFARVAYAVLSLQHEFLAIRHLASDNLLVRTKDGEQKEMTPTEFRQFDAAHSSNLTKSTGFPNSIRRSFPHVRQYPELPSKYDWKTQITKYSMPNFGDLLHQKPRNGVFCHRGYYDRAMNIPENSVFSILNGIDRGLLLHEVDLRTNTGEGDLFFLAHDETACRVTSKDRKWSSINIREAELAAKHLKMELGECPDFASSYMKMIEKVPTMEDLLNPDIVTGCGDCYFQLDLRGDAFPKAINYFTEHPTSDNDGKHNYRNNFKLFLKGYNLDFPSPKDLEKRLAVSRGPIWGVAPWVKSHQVRIIMVFYAKPFIDYAMEKRNISPADATPKKLLEKLDYNIIYKTVMEQVQSFIEMRSTNPSYELVLEIVHSGLGLGYDVATGTARNPLDGKPIDVKEEEVIFDSRVDRAMIDVSVDLRERYSDLSFASCTRLCDVRLPEEDGLPEGEELVANIKTGKLEPKLLKGAKGIRAKLRSIHGGLYPQSDIVVADDPLAEIAARTWIDECAKLDRSKLLDLSYNDWLKKAAIEVQEAVKKLNGPFLPNTVEGPQDRYKDIVER</sequence>
<evidence type="ECO:0000259" key="1">
    <source>
        <dbReference type="Pfam" id="PF13391"/>
    </source>
</evidence>
<dbReference type="OrthoDB" id="3796682at2759"/>
<dbReference type="GO" id="GO:0008081">
    <property type="term" value="F:phosphoric diester hydrolase activity"/>
    <property type="evidence" value="ECO:0007669"/>
    <property type="project" value="InterPro"/>
</dbReference>
<accession>A0A9P4IKK2</accession>
<dbReference type="Proteomes" id="UP000799772">
    <property type="component" value="Unassembled WGS sequence"/>
</dbReference>
<dbReference type="EMBL" id="ML978122">
    <property type="protein sequence ID" value="KAF2103266.1"/>
    <property type="molecule type" value="Genomic_DNA"/>
</dbReference>
<feature type="domain" description="HNH nuclease" evidence="1">
    <location>
        <begin position="142"/>
        <end position="199"/>
    </location>
</feature>
<gene>
    <name evidence="2" type="ORF">NA57DRAFT_72241</name>
</gene>